<accession>A0ABQ5HRZ2</accession>
<keyword evidence="2" id="KW-0808">Transferase</keyword>
<evidence type="ECO:0000259" key="1">
    <source>
        <dbReference type="Pfam" id="PF13966"/>
    </source>
</evidence>
<proteinExistence type="predicted"/>
<keyword evidence="2" id="KW-0695">RNA-directed DNA polymerase</keyword>
<name>A0ABQ5HRZ2_9ASTR</name>
<protein>
    <submittedName>
        <fullName evidence="2">RNA-directed DNA polymerase, eukaryota, reverse transcriptase zinc-binding domain protein</fullName>
    </submittedName>
</protein>
<dbReference type="Pfam" id="PF13966">
    <property type="entry name" value="zf-RVT"/>
    <property type="match status" value="1"/>
</dbReference>
<dbReference type="Proteomes" id="UP001151760">
    <property type="component" value="Unassembled WGS sequence"/>
</dbReference>
<feature type="domain" description="Reverse transcriptase zinc-binding" evidence="1">
    <location>
        <begin position="104"/>
        <end position="153"/>
    </location>
</feature>
<sequence length="155" mass="18261">MSLRDKVREHIWWKIGNGNSVSAWHDKWSNASPLSDIVSARERFSAGLNNNNTVREIVGEEGWLWPEEWLDSHPELQNVQIPIFHSDSDDKAVWITNNGDVRKFEMKTVWNDLCNEGVDVEWYSMVWFPQLVPRHAFVMWLAVQRKLLTQDRIMV</sequence>
<reference evidence="2" key="1">
    <citation type="journal article" date="2022" name="Int. J. Mol. Sci.">
        <title>Draft Genome of Tanacetum Coccineum: Genomic Comparison of Closely Related Tanacetum-Family Plants.</title>
        <authorList>
            <person name="Yamashiro T."/>
            <person name="Shiraishi A."/>
            <person name="Nakayama K."/>
            <person name="Satake H."/>
        </authorList>
    </citation>
    <scope>NUCLEOTIDE SEQUENCE</scope>
</reference>
<evidence type="ECO:0000313" key="2">
    <source>
        <dbReference type="EMBL" id="GJT90625.1"/>
    </source>
</evidence>
<evidence type="ECO:0000313" key="3">
    <source>
        <dbReference type="Proteomes" id="UP001151760"/>
    </source>
</evidence>
<keyword evidence="3" id="KW-1185">Reference proteome</keyword>
<dbReference type="GO" id="GO:0003964">
    <property type="term" value="F:RNA-directed DNA polymerase activity"/>
    <property type="evidence" value="ECO:0007669"/>
    <property type="project" value="UniProtKB-KW"/>
</dbReference>
<dbReference type="InterPro" id="IPR026960">
    <property type="entry name" value="RVT-Znf"/>
</dbReference>
<comment type="caution">
    <text evidence="2">The sequence shown here is derived from an EMBL/GenBank/DDBJ whole genome shotgun (WGS) entry which is preliminary data.</text>
</comment>
<dbReference type="EMBL" id="BQNB010019939">
    <property type="protein sequence ID" value="GJT90625.1"/>
    <property type="molecule type" value="Genomic_DNA"/>
</dbReference>
<keyword evidence="2" id="KW-0548">Nucleotidyltransferase</keyword>
<reference evidence="2" key="2">
    <citation type="submission" date="2022-01" db="EMBL/GenBank/DDBJ databases">
        <authorList>
            <person name="Yamashiro T."/>
            <person name="Shiraishi A."/>
            <person name="Satake H."/>
            <person name="Nakayama K."/>
        </authorList>
    </citation>
    <scope>NUCLEOTIDE SEQUENCE</scope>
</reference>
<gene>
    <name evidence="2" type="ORF">Tco_1079470</name>
</gene>
<organism evidence="2 3">
    <name type="scientific">Tanacetum coccineum</name>
    <dbReference type="NCBI Taxonomy" id="301880"/>
    <lineage>
        <taxon>Eukaryota</taxon>
        <taxon>Viridiplantae</taxon>
        <taxon>Streptophyta</taxon>
        <taxon>Embryophyta</taxon>
        <taxon>Tracheophyta</taxon>
        <taxon>Spermatophyta</taxon>
        <taxon>Magnoliopsida</taxon>
        <taxon>eudicotyledons</taxon>
        <taxon>Gunneridae</taxon>
        <taxon>Pentapetalae</taxon>
        <taxon>asterids</taxon>
        <taxon>campanulids</taxon>
        <taxon>Asterales</taxon>
        <taxon>Asteraceae</taxon>
        <taxon>Asteroideae</taxon>
        <taxon>Anthemideae</taxon>
        <taxon>Anthemidinae</taxon>
        <taxon>Tanacetum</taxon>
    </lineage>
</organism>